<accession>A0A316U548</accession>
<reference evidence="1 2" key="1">
    <citation type="journal article" date="2018" name="Mol. Biol. Evol.">
        <title>Broad Genomic Sampling Reveals a Smut Pathogenic Ancestry of the Fungal Clade Ustilaginomycotina.</title>
        <authorList>
            <person name="Kijpornyongpan T."/>
            <person name="Mondo S.J."/>
            <person name="Barry K."/>
            <person name="Sandor L."/>
            <person name="Lee J."/>
            <person name="Lipzen A."/>
            <person name="Pangilinan J."/>
            <person name="LaButti K."/>
            <person name="Hainaut M."/>
            <person name="Henrissat B."/>
            <person name="Grigoriev I.V."/>
            <person name="Spatafora J.W."/>
            <person name="Aime M.C."/>
        </authorList>
    </citation>
    <scope>NUCLEOTIDE SEQUENCE [LARGE SCALE GENOMIC DNA]</scope>
    <source>
        <strain evidence="1 2">MCA 4718</strain>
    </source>
</reference>
<dbReference type="GeneID" id="37016987"/>
<sequence length="168" mass="18693">MAVMLEPLVGLSQPHWHLTYPLQQMQQTGTGGRLWQRAQSGKEHMQGLARGLVCRRTAAAYNQDLLSPFLSLSLFSSLLLFLSGHIPLHANPLLDCSMMEEGGGQAALHFRPRGPDRCRGCITAVSGEYRQQVQEFGPVLGRQQMSCSKGIIDTVQYIEVRCRVEHCT</sequence>
<evidence type="ECO:0000313" key="1">
    <source>
        <dbReference type="EMBL" id="PWN19453.1"/>
    </source>
</evidence>
<dbReference type="AlphaFoldDB" id="A0A316U548"/>
<gene>
    <name evidence="1" type="ORF">BCV69DRAFT_40079</name>
</gene>
<protein>
    <submittedName>
        <fullName evidence="1">Uncharacterized protein</fullName>
    </submittedName>
</protein>
<organism evidence="1 2">
    <name type="scientific">Pseudomicrostroma glucosiphilum</name>
    <dbReference type="NCBI Taxonomy" id="1684307"/>
    <lineage>
        <taxon>Eukaryota</taxon>
        <taxon>Fungi</taxon>
        <taxon>Dikarya</taxon>
        <taxon>Basidiomycota</taxon>
        <taxon>Ustilaginomycotina</taxon>
        <taxon>Exobasidiomycetes</taxon>
        <taxon>Microstromatales</taxon>
        <taxon>Microstromatales incertae sedis</taxon>
        <taxon>Pseudomicrostroma</taxon>
    </lineage>
</organism>
<dbReference type="RefSeq" id="XP_025346613.1">
    <property type="nucleotide sequence ID" value="XM_025495253.1"/>
</dbReference>
<dbReference type="EMBL" id="KZ819331">
    <property type="protein sequence ID" value="PWN19453.1"/>
    <property type="molecule type" value="Genomic_DNA"/>
</dbReference>
<evidence type="ECO:0000313" key="2">
    <source>
        <dbReference type="Proteomes" id="UP000245942"/>
    </source>
</evidence>
<name>A0A316U548_9BASI</name>
<proteinExistence type="predicted"/>
<keyword evidence="2" id="KW-1185">Reference proteome</keyword>
<dbReference type="Proteomes" id="UP000245942">
    <property type="component" value="Unassembled WGS sequence"/>
</dbReference>